<protein>
    <submittedName>
        <fullName evidence="1">Uncharacterized protein</fullName>
    </submittedName>
</protein>
<dbReference type="Proteomes" id="UP000799536">
    <property type="component" value="Unassembled WGS sequence"/>
</dbReference>
<dbReference type="EMBL" id="ML993955">
    <property type="protein sequence ID" value="KAF2201940.1"/>
    <property type="molecule type" value="Genomic_DNA"/>
</dbReference>
<gene>
    <name evidence="1" type="ORF">GQ43DRAFT_16915</name>
</gene>
<dbReference type="AlphaFoldDB" id="A0A9P4JMR4"/>
<organism evidence="1 2">
    <name type="scientific">Delitschia confertaspora ATCC 74209</name>
    <dbReference type="NCBI Taxonomy" id="1513339"/>
    <lineage>
        <taxon>Eukaryota</taxon>
        <taxon>Fungi</taxon>
        <taxon>Dikarya</taxon>
        <taxon>Ascomycota</taxon>
        <taxon>Pezizomycotina</taxon>
        <taxon>Dothideomycetes</taxon>
        <taxon>Pleosporomycetidae</taxon>
        <taxon>Pleosporales</taxon>
        <taxon>Delitschiaceae</taxon>
        <taxon>Delitschia</taxon>
    </lineage>
</organism>
<proteinExistence type="predicted"/>
<name>A0A9P4JMR4_9PLEO</name>
<accession>A0A9P4JMR4</accession>
<sequence length="63" mass="7428">MHSKDIFVVKHGGINFRLFRIIHPYHFPDPSQKQQQYCNQLDFSDSFRIKPISLDCDLAHNAI</sequence>
<reference evidence="1" key="1">
    <citation type="journal article" date="2020" name="Stud. Mycol.">
        <title>101 Dothideomycetes genomes: a test case for predicting lifestyles and emergence of pathogens.</title>
        <authorList>
            <person name="Haridas S."/>
            <person name="Albert R."/>
            <person name="Binder M."/>
            <person name="Bloem J."/>
            <person name="Labutti K."/>
            <person name="Salamov A."/>
            <person name="Andreopoulos B."/>
            <person name="Baker S."/>
            <person name="Barry K."/>
            <person name="Bills G."/>
            <person name="Bluhm B."/>
            <person name="Cannon C."/>
            <person name="Castanera R."/>
            <person name="Culley D."/>
            <person name="Daum C."/>
            <person name="Ezra D."/>
            <person name="Gonzalez J."/>
            <person name="Henrissat B."/>
            <person name="Kuo A."/>
            <person name="Liang C."/>
            <person name="Lipzen A."/>
            <person name="Lutzoni F."/>
            <person name="Magnuson J."/>
            <person name="Mondo S."/>
            <person name="Nolan M."/>
            <person name="Ohm R."/>
            <person name="Pangilinan J."/>
            <person name="Park H.-J."/>
            <person name="Ramirez L."/>
            <person name="Alfaro M."/>
            <person name="Sun H."/>
            <person name="Tritt A."/>
            <person name="Yoshinaga Y."/>
            <person name="Zwiers L.-H."/>
            <person name="Turgeon B."/>
            <person name="Goodwin S."/>
            <person name="Spatafora J."/>
            <person name="Crous P."/>
            <person name="Grigoriev I."/>
        </authorList>
    </citation>
    <scope>NUCLEOTIDE SEQUENCE</scope>
    <source>
        <strain evidence="1">ATCC 74209</strain>
    </source>
</reference>
<evidence type="ECO:0000313" key="1">
    <source>
        <dbReference type="EMBL" id="KAF2201940.1"/>
    </source>
</evidence>
<evidence type="ECO:0000313" key="2">
    <source>
        <dbReference type="Proteomes" id="UP000799536"/>
    </source>
</evidence>
<keyword evidence="2" id="KW-1185">Reference proteome</keyword>
<comment type="caution">
    <text evidence="1">The sequence shown here is derived from an EMBL/GenBank/DDBJ whole genome shotgun (WGS) entry which is preliminary data.</text>
</comment>